<dbReference type="InterPro" id="IPR015035">
    <property type="entry name" value="DUF1918"/>
</dbReference>
<sequence length="63" mass="6613">MQAIAGARITIRSRSVGAPDRHGKVIEVRGGNGGPPFLVRFDDGHESLVYPGPDCIVEPADAS</sequence>
<reference evidence="3" key="1">
    <citation type="journal article" date="2019" name="Int. J. Syst. Evol. Microbiol.">
        <title>The Global Catalogue of Microorganisms (GCM) 10K type strain sequencing project: providing services to taxonomists for standard genome sequencing and annotation.</title>
        <authorList>
            <consortium name="The Broad Institute Genomics Platform"/>
            <consortium name="The Broad Institute Genome Sequencing Center for Infectious Disease"/>
            <person name="Wu L."/>
            <person name="Ma J."/>
        </authorList>
    </citation>
    <scope>NUCLEOTIDE SEQUENCE [LARGE SCALE GENOMIC DNA]</scope>
    <source>
        <strain evidence="3">CCUG 43304</strain>
    </source>
</reference>
<keyword evidence="3" id="KW-1185">Reference proteome</keyword>
<comment type="caution">
    <text evidence="2">The sequence shown here is derived from an EMBL/GenBank/DDBJ whole genome shotgun (WGS) entry which is preliminary data.</text>
</comment>
<proteinExistence type="predicted"/>
<evidence type="ECO:0000313" key="3">
    <source>
        <dbReference type="Proteomes" id="UP001596306"/>
    </source>
</evidence>
<evidence type="ECO:0000259" key="1">
    <source>
        <dbReference type="Pfam" id="PF08940"/>
    </source>
</evidence>
<dbReference type="EMBL" id="JBHSTP010000001">
    <property type="protein sequence ID" value="MFC6354527.1"/>
    <property type="molecule type" value="Genomic_DNA"/>
</dbReference>
<gene>
    <name evidence="2" type="ORF">ACFQB0_00160</name>
</gene>
<name>A0ABW1VBB8_9MICO</name>
<dbReference type="RefSeq" id="WP_386726058.1">
    <property type="nucleotide sequence ID" value="NZ_JBHSTP010000001.1"/>
</dbReference>
<dbReference type="Gene3D" id="2.30.30.440">
    <property type="entry name" value="Domain of unknown function DUF1918"/>
    <property type="match status" value="1"/>
</dbReference>
<dbReference type="Proteomes" id="UP001596306">
    <property type="component" value="Unassembled WGS sequence"/>
</dbReference>
<accession>A0ABW1VBB8</accession>
<evidence type="ECO:0000313" key="2">
    <source>
        <dbReference type="EMBL" id="MFC6354527.1"/>
    </source>
</evidence>
<protein>
    <submittedName>
        <fullName evidence="2">DUF1918 domain-containing protein</fullName>
    </submittedName>
</protein>
<organism evidence="2 3">
    <name type="scientific">Luethyella okanaganae</name>
    <dbReference type="NCBI Taxonomy" id="69372"/>
    <lineage>
        <taxon>Bacteria</taxon>
        <taxon>Bacillati</taxon>
        <taxon>Actinomycetota</taxon>
        <taxon>Actinomycetes</taxon>
        <taxon>Micrococcales</taxon>
        <taxon>Microbacteriaceae</taxon>
        <taxon>Luethyella</taxon>
    </lineage>
</organism>
<dbReference type="SUPFAM" id="SSF50118">
    <property type="entry name" value="Cell growth inhibitor/plasmid maintenance toxic component"/>
    <property type="match status" value="1"/>
</dbReference>
<feature type="domain" description="DUF1918" evidence="1">
    <location>
        <begin position="1"/>
        <end position="57"/>
    </location>
</feature>
<dbReference type="Pfam" id="PF08940">
    <property type="entry name" value="DUF1918"/>
    <property type="match status" value="1"/>
</dbReference>